<dbReference type="InterPro" id="IPR007833">
    <property type="entry name" value="Capsule_polysaccharide_synth"/>
</dbReference>
<name>A0A261VNM2_9BORD</name>
<dbReference type="EMBL" id="NEVT01000006">
    <property type="protein sequence ID" value="OZI75705.1"/>
    <property type="molecule type" value="Genomic_DNA"/>
</dbReference>
<dbReference type="AlphaFoldDB" id="A0A261VNM2"/>
<dbReference type="CDD" id="cd16441">
    <property type="entry name" value="beta_Kdo_transferase_KpsS"/>
    <property type="match status" value="1"/>
</dbReference>
<accession>A0A261VNM2</accession>
<dbReference type="Pfam" id="PF05159">
    <property type="entry name" value="Capsule_synth"/>
    <property type="match status" value="1"/>
</dbReference>
<dbReference type="GO" id="GO:0015774">
    <property type="term" value="P:polysaccharide transport"/>
    <property type="evidence" value="ECO:0007669"/>
    <property type="project" value="InterPro"/>
</dbReference>
<reference evidence="2" key="1">
    <citation type="submission" date="2017-05" db="EMBL/GenBank/DDBJ databases">
        <title>Complete and WGS of Bordetella genogroups.</title>
        <authorList>
            <person name="Spilker T."/>
            <person name="Lipuma J."/>
        </authorList>
    </citation>
    <scope>NUCLEOTIDE SEQUENCE [LARGE SCALE GENOMIC DNA]</scope>
    <source>
        <strain evidence="2">AU8256</strain>
    </source>
</reference>
<evidence type="ECO:0000313" key="2">
    <source>
        <dbReference type="Proteomes" id="UP000215633"/>
    </source>
</evidence>
<organism evidence="1 2">
    <name type="scientific">Bordetella genomosp. 2</name>
    <dbReference type="NCBI Taxonomy" id="1983456"/>
    <lineage>
        <taxon>Bacteria</taxon>
        <taxon>Pseudomonadati</taxon>
        <taxon>Pseudomonadota</taxon>
        <taxon>Betaproteobacteria</taxon>
        <taxon>Burkholderiales</taxon>
        <taxon>Alcaligenaceae</taxon>
        <taxon>Bordetella</taxon>
    </lineage>
</organism>
<comment type="caution">
    <text evidence="1">The sequence shown here is derived from an EMBL/GenBank/DDBJ whole genome shotgun (WGS) entry which is preliminary data.</text>
</comment>
<evidence type="ECO:0000313" key="1">
    <source>
        <dbReference type="EMBL" id="OZI75705.1"/>
    </source>
</evidence>
<dbReference type="GO" id="GO:0000271">
    <property type="term" value="P:polysaccharide biosynthetic process"/>
    <property type="evidence" value="ECO:0007669"/>
    <property type="project" value="InterPro"/>
</dbReference>
<keyword evidence="2" id="KW-1185">Reference proteome</keyword>
<sequence>MKRRFLLLQGVCSPFFSRLGKALLAAQHDVTKVNFNAGDSWYWNNGNKRTYRSGAEGLPALYAELFDRQGHTDLVVFGDQRPLHRPAIELARARGLPIHVFEEGYFRPYWITLERDGVNAHSQLPRDPAWYRRVGPGIPDYGNGQSFASAFLMRAWHDVVYHVAGIRNPLCYPGYRTHAPVSAAIEYPNYLRRALCVLLTRKRDEQAIQDLIYGRIPFWLLPLQLNSDTQIRLHSPFDDMQQLLREVISSFARACRPDAVLVIKNHPLDIGLVDYRKIIASLCAEFDLPLQRIVYLESGALPALLNHARGVVTVNSTVGGSALVHAKPLIALGDAIYDMPGLTFQGSLDEFWRYNKRPDPRLFRWFRNTVIHTTQVNGGFYSRQSIDMSVAGSIPRLLMRQSPVEKLRELA</sequence>
<gene>
    <name evidence="1" type="ORF">CAL24_10780</name>
</gene>
<dbReference type="RefSeq" id="WP_094806692.1">
    <property type="nucleotide sequence ID" value="NZ_NEVT01000006.1"/>
</dbReference>
<proteinExistence type="predicted"/>
<protein>
    <submittedName>
        <fullName evidence="1">Capsule biosynthesis protein CapA</fullName>
    </submittedName>
</protein>
<dbReference type="Proteomes" id="UP000215633">
    <property type="component" value="Unassembled WGS sequence"/>
</dbReference>